<dbReference type="InParanoid" id="F7GA36"/>
<dbReference type="PANTHER" id="PTHR11769">
    <property type="entry name" value="HYALURONIDASE"/>
    <property type="match status" value="1"/>
</dbReference>
<dbReference type="HOGENOM" id="CLU_036366_0_1_1"/>
<evidence type="ECO:0000313" key="19">
    <source>
        <dbReference type="Ensembl" id="ENSOANP00000000658.2"/>
    </source>
</evidence>
<keyword evidence="7 13" id="KW-0378">Hydrolase</keyword>
<feature type="disulfide bond" evidence="16">
    <location>
        <begin position="223"/>
        <end position="237"/>
    </location>
</feature>
<evidence type="ECO:0000256" key="13">
    <source>
        <dbReference type="PIRNR" id="PIRNR038193"/>
    </source>
</evidence>
<evidence type="ECO:0000256" key="14">
    <source>
        <dbReference type="PIRSR" id="PIRSR038193-1"/>
    </source>
</evidence>
<keyword evidence="12 13" id="KW-0326">Glycosidase</keyword>
<dbReference type="GO" id="GO:0098552">
    <property type="term" value="C:side of membrane"/>
    <property type="evidence" value="ECO:0007669"/>
    <property type="project" value="UniProtKB-KW"/>
</dbReference>
<accession>F7GA36</accession>
<feature type="disulfide bond" evidence="16">
    <location>
        <begin position="376"/>
        <end position="387"/>
    </location>
</feature>
<dbReference type="GO" id="GO:0005886">
    <property type="term" value="C:plasma membrane"/>
    <property type="evidence" value="ECO:0007669"/>
    <property type="project" value="UniProtKB-SubCell"/>
</dbReference>
<dbReference type="InterPro" id="IPR001439">
    <property type="entry name" value="Hyaluronidase_PH20/Hyal5"/>
</dbReference>
<dbReference type="PANTHER" id="PTHR11769:SF20">
    <property type="entry name" value="HYALURONIDASE PH-20"/>
    <property type="match status" value="1"/>
</dbReference>
<dbReference type="Pfam" id="PF01630">
    <property type="entry name" value="Glyco_hydro_56"/>
    <property type="match status" value="1"/>
</dbReference>
<keyword evidence="4" id="KW-1003">Cell membrane</keyword>
<keyword evidence="18" id="KW-1133">Transmembrane helix</keyword>
<dbReference type="FunFam" id="3.20.20.70:FF:000065">
    <property type="entry name" value="Hyaluronidase"/>
    <property type="match status" value="1"/>
</dbReference>
<proteinExistence type="inferred from homology"/>
<evidence type="ECO:0000256" key="18">
    <source>
        <dbReference type="SAM" id="Phobius"/>
    </source>
</evidence>
<evidence type="ECO:0000256" key="5">
    <source>
        <dbReference type="ARBA" id="ARBA00022622"/>
    </source>
</evidence>
<dbReference type="PRINTS" id="PR00846">
    <property type="entry name" value="GLHYDRLASE56"/>
</dbReference>
<keyword evidence="18" id="KW-0812">Transmembrane</keyword>
<feature type="active site" description="Proton donor" evidence="14">
    <location>
        <position position="147"/>
    </location>
</feature>
<keyword evidence="6" id="KW-0732">Signal</keyword>
<name>F7GA36_ORNAN</name>
<dbReference type="PIRSF" id="PIRSF038193">
    <property type="entry name" value="Hyaluronidase"/>
    <property type="match status" value="1"/>
</dbReference>
<feature type="disulfide bond" evidence="16">
    <location>
        <begin position="58"/>
        <end position="351"/>
    </location>
</feature>
<evidence type="ECO:0000256" key="7">
    <source>
        <dbReference type="ARBA" id="ARBA00022801"/>
    </source>
</evidence>
<dbReference type="InterPro" id="IPR018155">
    <property type="entry name" value="Hyaluronidase"/>
</dbReference>
<dbReference type="SUPFAM" id="SSF51445">
    <property type="entry name" value="(Trans)glycosidases"/>
    <property type="match status" value="1"/>
</dbReference>
<dbReference type="FunCoup" id="F7GA36">
    <property type="interactions" value="126"/>
</dbReference>
<evidence type="ECO:0000313" key="20">
    <source>
        <dbReference type="Proteomes" id="UP000002279"/>
    </source>
</evidence>
<evidence type="ECO:0000256" key="15">
    <source>
        <dbReference type="PIRSR" id="PIRSR038193-2"/>
    </source>
</evidence>
<evidence type="ECO:0000256" key="2">
    <source>
        <dbReference type="ARBA" id="ARBA00004609"/>
    </source>
</evidence>
<sequence>HRVAAYNSFGRNLKTSPLTQSTVVLQLLPWCMALDIQAPPMIPNLPFLSAWNAPTELCAQKHDVELDMSLFSLVGSTRQEIKGQNITLFYTDRLGYYPYIDEVTGKSVNTGLPQLCPLDLHLTKAKEDIVNYMPSAEKSGLAVIDWENWRPLWIRNWKPKDIYRNRSIELVQQKDVTLNFSEAWNIAKVDFEKAARNFMQQSLKLGKTLRPNRLWGFYLFPDCYNHNYKSPNYNGSCFDIEKARNDELQWLWKESTALFPSIYLDTGLRNSGYAPLFVRNRVQEAIRVSKVADPLNPLPIFVYTRPVFTNAPSNYLSQIDLVNTIGECAALGVSGTVMWGSLNLTRSVKTCRILDNYMRMTLNPYIINVTLAAKMCSQVLCEERGACVRKAWNSSDYLHLNPANFVIHTTEDGRYLVNGKPTYADLKQFSKKFTCRCFAGSSCKTVVNVTTTSFIYVCIADDICIEADLNSNLSEEDFSNSSFHLEDNSFSTVKTCVSVDPPGTKGPLVPGATSQALVEGDVLSNSIDDVQTVIPGIDSSKKDTYEDPKDISPYPSFAFSPIYDNKSQNGIIYSRTCSVFTSLYTQILFILITEIFVLINLFSV</sequence>
<evidence type="ECO:0000256" key="9">
    <source>
        <dbReference type="ARBA" id="ARBA00023157"/>
    </source>
</evidence>
<evidence type="ECO:0000256" key="16">
    <source>
        <dbReference type="PIRSR" id="PIRSR038193-3"/>
    </source>
</evidence>
<feature type="transmembrane region" description="Helical" evidence="18">
    <location>
        <begin position="583"/>
        <end position="602"/>
    </location>
</feature>
<evidence type="ECO:0000256" key="4">
    <source>
        <dbReference type="ARBA" id="ARBA00022475"/>
    </source>
</evidence>
<dbReference type="GO" id="GO:0030214">
    <property type="term" value="P:hyaluronan catabolic process"/>
    <property type="evidence" value="ECO:0000318"/>
    <property type="project" value="GO_Central"/>
</dbReference>
<comment type="catalytic activity">
    <reaction evidence="1 13 17">
        <text>Random hydrolysis of (1-&gt;4)-linkages between N-acetyl-beta-D-glucosamine and D-glucuronate residues in hyaluronate.</text>
        <dbReference type="EC" id="3.2.1.35"/>
    </reaction>
</comment>
<evidence type="ECO:0000256" key="17">
    <source>
        <dbReference type="RuleBase" id="RU610713"/>
    </source>
</evidence>
<feature type="glycosylation site" description="N-linked (GlcNAc...) asparagine" evidence="15">
    <location>
        <position position="368"/>
    </location>
</feature>
<keyword evidence="9 16" id="KW-1015">Disulfide bond</keyword>
<keyword evidence="11" id="KW-0449">Lipoprotein</keyword>
<evidence type="ECO:0000256" key="10">
    <source>
        <dbReference type="ARBA" id="ARBA00023180"/>
    </source>
</evidence>
<evidence type="ECO:0000256" key="11">
    <source>
        <dbReference type="ARBA" id="ARBA00023288"/>
    </source>
</evidence>
<evidence type="ECO:0000256" key="6">
    <source>
        <dbReference type="ARBA" id="ARBA00022729"/>
    </source>
</evidence>
<dbReference type="GO" id="GO:0001669">
    <property type="term" value="C:acrosomal vesicle"/>
    <property type="evidence" value="ECO:0000318"/>
    <property type="project" value="GO_Central"/>
</dbReference>
<dbReference type="InterPro" id="IPR013785">
    <property type="entry name" value="Aldolase_TIM"/>
</dbReference>
<dbReference type="GO" id="GO:0005975">
    <property type="term" value="P:carbohydrate metabolic process"/>
    <property type="evidence" value="ECO:0007669"/>
    <property type="project" value="UniProtKB-UniRule"/>
</dbReference>
<dbReference type="AlphaFoldDB" id="F7GA36"/>
<keyword evidence="20" id="KW-1185">Reference proteome</keyword>
<evidence type="ECO:0000256" key="12">
    <source>
        <dbReference type="ARBA" id="ARBA00023295"/>
    </source>
</evidence>
<keyword evidence="8 18" id="KW-0472">Membrane</keyword>
<dbReference type="InterPro" id="IPR017853">
    <property type="entry name" value="GH"/>
</dbReference>
<comment type="similarity">
    <text evidence="3 13 17">Belongs to the glycosyl hydrolase 56 family.</text>
</comment>
<dbReference type="Ensembl" id="ENSOANT00000000659.2">
    <property type="protein sequence ID" value="ENSOANP00000000658.2"/>
    <property type="gene ID" value="ENSOANG00000000407.2"/>
</dbReference>
<organism evidence="19 20">
    <name type="scientific">Ornithorhynchus anatinus</name>
    <name type="common">Duckbill platypus</name>
    <dbReference type="NCBI Taxonomy" id="9258"/>
    <lineage>
        <taxon>Eukaryota</taxon>
        <taxon>Metazoa</taxon>
        <taxon>Chordata</taxon>
        <taxon>Craniata</taxon>
        <taxon>Vertebrata</taxon>
        <taxon>Euteleostomi</taxon>
        <taxon>Mammalia</taxon>
        <taxon>Monotremata</taxon>
        <taxon>Ornithorhynchidae</taxon>
        <taxon>Ornithorhynchus</taxon>
    </lineage>
</organism>
<feature type="disulfide bond" evidence="16">
    <location>
        <begin position="381"/>
        <end position="435"/>
    </location>
</feature>
<dbReference type="GO" id="GO:0004415">
    <property type="term" value="F:hyalurononglucosaminidase activity"/>
    <property type="evidence" value="ECO:0000318"/>
    <property type="project" value="GO_Central"/>
</dbReference>
<keyword evidence="10" id="KW-0325">Glycoprotein</keyword>
<feature type="disulfide bond" evidence="16">
    <location>
        <begin position="437"/>
        <end position="443"/>
    </location>
</feature>
<evidence type="ECO:0000256" key="3">
    <source>
        <dbReference type="ARBA" id="ARBA00008871"/>
    </source>
</evidence>
<gene>
    <name evidence="19" type="primary">SPAM1</name>
</gene>
<dbReference type="EC" id="3.2.1.35" evidence="13 17"/>
<dbReference type="PIRSF" id="PIRSF500773">
    <property type="entry name" value="Hyaluronidase_PH20_Hyal5"/>
    <property type="match status" value="1"/>
</dbReference>
<dbReference type="GeneTree" id="ENSGT01020000230364"/>
<evidence type="ECO:0000256" key="8">
    <source>
        <dbReference type="ARBA" id="ARBA00023136"/>
    </source>
</evidence>
<evidence type="ECO:0000256" key="1">
    <source>
        <dbReference type="ARBA" id="ARBA00000251"/>
    </source>
</evidence>
<dbReference type="GO" id="GO:0007342">
    <property type="term" value="P:fusion of sperm to egg plasma membrane involved in single fertilization"/>
    <property type="evidence" value="ECO:0007669"/>
    <property type="project" value="InterPro"/>
</dbReference>
<keyword evidence="5" id="KW-0336">GPI-anchor</keyword>
<comment type="subcellular location">
    <subcellularLocation>
        <location evidence="2">Cell membrane</location>
        <topology evidence="2">Lipid-anchor</topology>
        <topology evidence="2">GPI-anchor</topology>
    </subcellularLocation>
</comment>
<dbReference type="Gene3D" id="3.20.20.70">
    <property type="entry name" value="Aldolase class I"/>
    <property type="match status" value="1"/>
</dbReference>
<dbReference type="Proteomes" id="UP000002279">
    <property type="component" value="Chromosome 10"/>
</dbReference>
<reference evidence="19 20" key="1">
    <citation type="journal article" date="2008" name="Nature">
        <title>Genome analysis of the platypus reveals unique signatures of evolution.</title>
        <authorList>
            <person name="Warren W.C."/>
            <person name="Hillier L.W."/>
            <person name="Marshall Graves J.A."/>
            <person name="Birney E."/>
            <person name="Ponting C.P."/>
            <person name="Grutzner F."/>
            <person name="Belov K."/>
            <person name="Miller W."/>
            <person name="Clarke L."/>
            <person name="Chinwalla A.T."/>
            <person name="Yang S.P."/>
            <person name="Heger A."/>
            <person name="Locke D.P."/>
            <person name="Miethke P."/>
            <person name="Waters P.D."/>
            <person name="Veyrunes F."/>
            <person name="Fulton L."/>
            <person name="Fulton B."/>
            <person name="Graves T."/>
            <person name="Wallis J."/>
            <person name="Puente X.S."/>
            <person name="Lopez-Otin C."/>
            <person name="Ordonez G.R."/>
            <person name="Eichler E.E."/>
            <person name="Chen L."/>
            <person name="Cheng Z."/>
            <person name="Deakin J.E."/>
            <person name="Alsop A."/>
            <person name="Thompson K."/>
            <person name="Kirby P."/>
            <person name="Papenfuss A.T."/>
            <person name="Wakefield M.J."/>
            <person name="Olender T."/>
            <person name="Lancet D."/>
            <person name="Huttley G.A."/>
            <person name="Smit A.F."/>
            <person name="Pask A."/>
            <person name="Temple-Smith P."/>
            <person name="Batzer M.A."/>
            <person name="Walker J.A."/>
            <person name="Konkel M.K."/>
            <person name="Harris R.S."/>
            <person name="Whittington C.M."/>
            <person name="Wong E.S."/>
            <person name="Gemmell N.J."/>
            <person name="Buschiazzo E."/>
            <person name="Vargas Jentzsch I.M."/>
            <person name="Merkel A."/>
            <person name="Schmitz J."/>
            <person name="Zemann A."/>
            <person name="Churakov G."/>
            <person name="Kriegs J.O."/>
            <person name="Brosius J."/>
            <person name="Murchison E.P."/>
            <person name="Sachidanandam R."/>
            <person name="Smith C."/>
            <person name="Hannon G.J."/>
            <person name="Tsend-Ayush E."/>
            <person name="McMillan D."/>
            <person name="Attenborough R."/>
            <person name="Rens W."/>
            <person name="Ferguson-Smith M."/>
            <person name="Lefevre C.M."/>
            <person name="Sharp J.A."/>
            <person name="Nicholas K.R."/>
            <person name="Ray D.A."/>
            <person name="Kube M."/>
            <person name="Reinhardt R."/>
            <person name="Pringle T.H."/>
            <person name="Taylor J."/>
            <person name="Jones R.C."/>
            <person name="Nixon B."/>
            <person name="Dacheux J.L."/>
            <person name="Niwa H."/>
            <person name="Sekita Y."/>
            <person name="Huang X."/>
            <person name="Stark A."/>
            <person name="Kheradpour P."/>
            <person name="Kellis M."/>
            <person name="Flicek P."/>
            <person name="Chen Y."/>
            <person name="Webber C."/>
            <person name="Hardison R."/>
            <person name="Nelson J."/>
            <person name="Hallsworth-Pepin K."/>
            <person name="Delehaunty K."/>
            <person name="Markovic C."/>
            <person name="Minx P."/>
            <person name="Feng Y."/>
            <person name="Kremitzki C."/>
            <person name="Mitreva M."/>
            <person name="Glasscock J."/>
            <person name="Wylie T."/>
            <person name="Wohldmann P."/>
            <person name="Thiru P."/>
            <person name="Nhan M.N."/>
            <person name="Pohl C.S."/>
            <person name="Smith S.M."/>
            <person name="Hou S."/>
            <person name="Nefedov M."/>
            <person name="de Jong P.J."/>
            <person name="Renfree M.B."/>
            <person name="Mardis E.R."/>
            <person name="Wilson R.K."/>
        </authorList>
    </citation>
    <scope>NUCLEOTIDE SEQUENCE [LARGE SCALE GENOMIC DNA]</scope>
    <source>
        <strain evidence="19 20">Glennie</strain>
    </source>
</reference>
<dbReference type="PRINTS" id="PR00848">
    <property type="entry name" value="SPERMPH20"/>
</dbReference>
<reference evidence="19" key="3">
    <citation type="submission" date="2025-09" db="UniProtKB">
        <authorList>
            <consortium name="Ensembl"/>
        </authorList>
    </citation>
    <scope>IDENTIFICATION</scope>
    <source>
        <strain evidence="19">Glennie</strain>
    </source>
</reference>
<reference evidence="19" key="2">
    <citation type="submission" date="2025-08" db="UniProtKB">
        <authorList>
            <consortium name="Ensembl"/>
        </authorList>
    </citation>
    <scope>IDENTIFICATION</scope>
    <source>
        <strain evidence="19">Glennie</strain>
    </source>
</reference>
<protein>
    <recommendedName>
        <fullName evidence="13 17">Hyaluronidase</fullName>
        <ecNumber evidence="13 17">3.2.1.35</ecNumber>
    </recommendedName>
</protein>